<sequence>MSSDIPKVNPDALPPGTVVGGCWRLLERLGAGGYGAVYKVETTYDPGRYFALKLSREPYEPRSRRELTLLMDKAVHPHVVAVHACGRWPDVVSGHFFFVMDWVPGPALHLWADLHNPSFQQFADAARRLSLILDALHVAGVQHRDLKPEHILMRGPHGDPVLIDLGSGDYAGAPTLTTGPLPPGTLHLRSPEAVRYHQRHWRRPEARYVATTSDDLYALGVCLYRAATGHYPFSPEWPTDVLYAAIASQQPPAPSAVNPRVPTALDAVILRLLEKAPDRRFETGAQLHEALGLALREHPHEAWEAPLFEWHEAVPAEATSAHARRTRRPLWPTHTHRPPSLARAKLLRLWDELVGLVRPPPKPVPHASPGKALLEGKARRVYPRRRRALVAAAGLATVAGLTMLGARASGAWGNTTVQVGFEATTAVGQKMAGPAEALQTAPAAAPPPAEPTP</sequence>
<dbReference type="Gene3D" id="3.30.200.20">
    <property type="entry name" value="Phosphorylase Kinase, domain 1"/>
    <property type="match status" value="1"/>
</dbReference>
<keyword evidence="3 8" id="KW-0418">Kinase</keyword>
<evidence type="ECO:0000256" key="3">
    <source>
        <dbReference type="ARBA" id="ARBA00022777"/>
    </source>
</evidence>
<keyword evidence="8" id="KW-0723">Serine/threonine-protein kinase</keyword>
<keyword evidence="1" id="KW-0808">Transferase</keyword>
<evidence type="ECO:0000313" key="8">
    <source>
        <dbReference type="EMBL" id="NMO23406.1"/>
    </source>
</evidence>
<evidence type="ECO:0000313" key="9">
    <source>
        <dbReference type="Proteomes" id="UP000518300"/>
    </source>
</evidence>
<accession>A0A848LZX5</accession>
<proteinExistence type="predicted"/>
<dbReference type="InterPro" id="IPR017441">
    <property type="entry name" value="Protein_kinase_ATP_BS"/>
</dbReference>
<keyword evidence="2 5" id="KW-0547">Nucleotide-binding</keyword>
<feature type="region of interest" description="Disordered" evidence="6">
    <location>
        <begin position="431"/>
        <end position="453"/>
    </location>
</feature>
<evidence type="ECO:0000256" key="1">
    <source>
        <dbReference type="ARBA" id="ARBA00022679"/>
    </source>
</evidence>
<feature type="binding site" evidence="5">
    <location>
        <position position="53"/>
    </location>
    <ligand>
        <name>ATP</name>
        <dbReference type="ChEBI" id="CHEBI:30616"/>
    </ligand>
</feature>
<evidence type="ECO:0000256" key="5">
    <source>
        <dbReference type="PROSITE-ProRule" id="PRU10141"/>
    </source>
</evidence>
<comment type="caution">
    <text evidence="8">The sequence shown here is derived from an EMBL/GenBank/DDBJ whole genome shotgun (WGS) entry which is preliminary data.</text>
</comment>
<dbReference type="AlphaFoldDB" id="A0A848LZX5"/>
<dbReference type="PROSITE" id="PS50011">
    <property type="entry name" value="PROTEIN_KINASE_DOM"/>
    <property type="match status" value="1"/>
</dbReference>
<dbReference type="GO" id="GO:0005524">
    <property type="term" value="F:ATP binding"/>
    <property type="evidence" value="ECO:0007669"/>
    <property type="project" value="UniProtKB-UniRule"/>
</dbReference>
<dbReference type="CDD" id="cd14014">
    <property type="entry name" value="STKc_PknB_like"/>
    <property type="match status" value="1"/>
</dbReference>
<dbReference type="PROSITE" id="PS00107">
    <property type="entry name" value="PROTEIN_KINASE_ATP"/>
    <property type="match status" value="1"/>
</dbReference>
<dbReference type="PANTHER" id="PTHR43289">
    <property type="entry name" value="MITOGEN-ACTIVATED PROTEIN KINASE KINASE KINASE 20-RELATED"/>
    <property type="match status" value="1"/>
</dbReference>
<evidence type="ECO:0000256" key="6">
    <source>
        <dbReference type="SAM" id="MobiDB-lite"/>
    </source>
</evidence>
<reference evidence="8 9" key="1">
    <citation type="submission" date="2020-04" db="EMBL/GenBank/DDBJ databases">
        <title>Draft genome of Pyxidicoccus fallax type strain.</title>
        <authorList>
            <person name="Whitworth D.E."/>
        </authorList>
    </citation>
    <scope>NUCLEOTIDE SEQUENCE [LARGE SCALE GENOMIC DNA]</scope>
    <source>
        <strain evidence="8 9">DSM 14698</strain>
    </source>
</reference>
<evidence type="ECO:0000256" key="4">
    <source>
        <dbReference type="ARBA" id="ARBA00022840"/>
    </source>
</evidence>
<feature type="domain" description="Protein kinase" evidence="7">
    <location>
        <begin position="23"/>
        <end position="291"/>
    </location>
</feature>
<feature type="non-terminal residue" evidence="8">
    <location>
        <position position="453"/>
    </location>
</feature>
<dbReference type="SMART" id="SM00220">
    <property type="entry name" value="S_TKc"/>
    <property type="match status" value="1"/>
</dbReference>
<dbReference type="EMBL" id="JABBJJ010000604">
    <property type="protein sequence ID" value="NMO23406.1"/>
    <property type="molecule type" value="Genomic_DNA"/>
</dbReference>
<evidence type="ECO:0000256" key="2">
    <source>
        <dbReference type="ARBA" id="ARBA00022741"/>
    </source>
</evidence>
<evidence type="ECO:0000259" key="7">
    <source>
        <dbReference type="PROSITE" id="PS50011"/>
    </source>
</evidence>
<feature type="compositionally biased region" description="Pro residues" evidence="6">
    <location>
        <begin position="444"/>
        <end position="453"/>
    </location>
</feature>
<dbReference type="InterPro" id="IPR011009">
    <property type="entry name" value="Kinase-like_dom_sf"/>
</dbReference>
<dbReference type="SUPFAM" id="SSF56112">
    <property type="entry name" value="Protein kinase-like (PK-like)"/>
    <property type="match status" value="1"/>
</dbReference>
<protein>
    <submittedName>
        <fullName evidence="8">Serine/threonine protein kinase</fullName>
    </submittedName>
</protein>
<dbReference type="InterPro" id="IPR000719">
    <property type="entry name" value="Prot_kinase_dom"/>
</dbReference>
<dbReference type="RefSeq" id="WP_169352483.1">
    <property type="nucleotide sequence ID" value="NZ_JABBJJ010000604.1"/>
</dbReference>
<dbReference type="GO" id="GO:0004674">
    <property type="term" value="F:protein serine/threonine kinase activity"/>
    <property type="evidence" value="ECO:0007669"/>
    <property type="project" value="UniProtKB-KW"/>
</dbReference>
<name>A0A848LZX5_9BACT</name>
<dbReference type="PROSITE" id="PS51257">
    <property type="entry name" value="PROKAR_LIPOPROTEIN"/>
    <property type="match status" value="1"/>
</dbReference>
<dbReference type="Pfam" id="PF00069">
    <property type="entry name" value="Pkinase"/>
    <property type="match status" value="1"/>
</dbReference>
<dbReference type="Proteomes" id="UP000518300">
    <property type="component" value="Unassembled WGS sequence"/>
</dbReference>
<gene>
    <name evidence="8" type="ORF">HG543_52400</name>
</gene>
<dbReference type="Gene3D" id="1.10.510.10">
    <property type="entry name" value="Transferase(Phosphotransferase) domain 1"/>
    <property type="match status" value="1"/>
</dbReference>
<dbReference type="PANTHER" id="PTHR43289:SF6">
    <property type="entry name" value="SERINE_THREONINE-PROTEIN KINASE NEKL-3"/>
    <property type="match status" value="1"/>
</dbReference>
<organism evidence="8 9">
    <name type="scientific">Pyxidicoccus fallax</name>
    <dbReference type="NCBI Taxonomy" id="394095"/>
    <lineage>
        <taxon>Bacteria</taxon>
        <taxon>Pseudomonadati</taxon>
        <taxon>Myxococcota</taxon>
        <taxon>Myxococcia</taxon>
        <taxon>Myxococcales</taxon>
        <taxon>Cystobacterineae</taxon>
        <taxon>Myxococcaceae</taxon>
        <taxon>Pyxidicoccus</taxon>
    </lineage>
</organism>
<keyword evidence="9" id="KW-1185">Reference proteome</keyword>
<keyword evidence="4 5" id="KW-0067">ATP-binding</keyword>
<feature type="compositionally biased region" description="Low complexity" evidence="6">
    <location>
        <begin position="434"/>
        <end position="443"/>
    </location>
</feature>